<dbReference type="Ensembl" id="ENSCSAVT00000007854.1">
    <property type="protein sequence ID" value="ENSCSAVP00000007753.1"/>
    <property type="gene ID" value="ENSCSAVG00000004630.1"/>
</dbReference>
<reference evidence="2" key="2">
    <citation type="submission" date="2025-08" db="UniProtKB">
        <authorList>
            <consortium name="Ensembl"/>
        </authorList>
    </citation>
    <scope>IDENTIFICATION</scope>
</reference>
<dbReference type="PANTHER" id="PTHR46253">
    <property type="entry name" value="TGF-BETA-ACTIVATED KINASE 1 AND MAP3K7-BINDING PROTEIN TAB"/>
    <property type="match status" value="1"/>
</dbReference>
<keyword evidence="3" id="KW-1185">Reference proteome</keyword>
<dbReference type="STRING" id="51511.ENSCSAVP00000007753"/>
<dbReference type="eggNOG" id="ENOG502QRAY">
    <property type="taxonomic scope" value="Eukaryota"/>
</dbReference>
<evidence type="ECO:0000256" key="1">
    <source>
        <dbReference type="SAM" id="MobiDB-lite"/>
    </source>
</evidence>
<dbReference type="PANTHER" id="PTHR46253:SF1">
    <property type="entry name" value="TAB2"/>
    <property type="match status" value="1"/>
</dbReference>
<dbReference type="HOGENOM" id="CLU_1411717_0_0_1"/>
<sequence>MSPNLRRKSAPTPDSSTLISNLTRRTLSQMPNPVTPVNGLPSSMYTSSAFMPTILNEPLEKVDEIPIPTGSTGYNDEDYTKALLQHQTDRMNRLRALYGSKKTELITLNGDISILEEKIQERNRRYKSPSSVNSLQDEIGRLREVNRQLEIDCNCMYKEVDLFSRDGDSTREDFYSRYNRPPVKQQPQKQRKG</sequence>
<dbReference type="InParanoid" id="H2YQZ3"/>
<accession>H2YQZ3</accession>
<protein>
    <submittedName>
        <fullName evidence="2">Uncharacterized protein</fullName>
    </submittedName>
</protein>
<feature type="region of interest" description="Disordered" evidence="1">
    <location>
        <begin position="167"/>
        <end position="193"/>
    </location>
</feature>
<evidence type="ECO:0000313" key="3">
    <source>
        <dbReference type="Proteomes" id="UP000007875"/>
    </source>
</evidence>
<dbReference type="Proteomes" id="UP000007875">
    <property type="component" value="Unassembled WGS sequence"/>
</dbReference>
<dbReference type="FunCoup" id="H2YQZ3">
    <property type="interactions" value="1"/>
</dbReference>
<reference evidence="2" key="3">
    <citation type="submission" date="2025-09" db="UniProtKB">
        <authorList>
            <consortium name="Ensembl"/>
        </authorList>
    </citation>
    <scope>IDENTIFICATION</scope>
</reference>
<proteinExistence type="predicted"/>
<evidence type="ECO:0000313" key="2">
    <source>
        <dbReference type="Ensembl" id="ENSCSAVP00000007753.1"/>
    </source>
</evidence>
<name>H2YQZ3_CIOSA</name>
<reference evidence="3" key="1">
    <citation type="submission" date="2003-08" db="EMBL/GenBank/DDBJ databases">
        <authorList>
            <person name="Birren B."/>
            <person name="Nusbaum C."/>
            <person name="Abebe A."/>
            <person name="Abouelleil A."/>
            <person name="Adekoya E."/>
            <person name="Ait-zahra M."/>
            <person name="Allen N."/>
            <person name="Allen T."/>
            <person name="An P."/>
            <person name="Anderson M."/>
            <person name="Anderson S."/>
            <person name="Arachchi H."/>
            <person name="Armbruster J."/>
            <person name="Bachantsang P."/>
            <person name="Baldwin J."/>
            <person name="Barry A."/>
            <person name="Bayul T."/>
            <person name="Blitshsteyn B."/>
            <person name="Bloom T."/>
            <person name="Blye J."/>
            <person name="Boguslavskiy L."/>
            <person name="Borowsky M."/>
            <person name="Boukhgalter B."/>
            <person name="Brunache A."/>
            <person name="Butler J."/>
            <person name="Calixte N."/>
            <person name="Calvo S."/>
            <person name="Camarata J."/>
            <person name="Campo K."/>
            <person name="Chang J."/>
            <person name="Cheshatsang Y."/>
            <person name="Citroen M."/>
            <person name="Collymore A."/>
            <person name="Considine T."/>
            <person name="Cook A."/>
            <person name="Cooke P."/>
            <person name="Corum B."/>
            <person name="Cuomo C."/>
            <person name="David R."/>
            <person name="Dawoe T."/>
            <person name="Degray S."/>
            <person name="Dodge S."/>
            <person name="Dooley K."/>
            <person name="Dorje P."/>
            <person name="Dorjee K."/>
            <person name="Dorris L."/>
            <person name="Duffey N."/>
            <person name="Dupes A."/>
            <person name="Elkins T."/>
            <person name="Engels R."/>
            <person name="Erickson J."/>
            <person name="Farina A."/>
            <person name="Faro S."/>
            <person name="Ferreira P."/>
            <person name="Fischer H."/>
            <person name="Fitzgerald M."/>
            <person name="Foley K."/>
            <person name="Gage D."/>
            <person name="Galagan J."/>
            <person name="Gearin G."/>
            <person name="Gnerre S."/>
            <person name="Gnirke A."/>
            <person name="Goyette A."/>
            <person name="Graham J."/>
            <person name="Grandbois E."/>
            <person name="Gyaltsen K."/>
            <person name="Hafez N."/>
            <person name="Hagopian D."/>
            <person name="Hagos B."/>
            <person name="Hall J."/>
            <person name="Hatcher B."/>
            <person name="Heller A."/>
            <person name="Higgins H."/>
            <person name="Honan T."/>
            <person name="Horn A."/>
            <person name="Houde N."/>
            <person name="Hughes L."/>
            <person name="Hulme W."/>
            <person name="Husby E."/>
            <person name="Iliev I."/>
            <person name="Jaffe D."/>
            <person name="Jones C."/>
            <person name="Kamal M."/>
            <person name="Kamat A."/>
            <person name="Kamvysselis M."/>
            <person name="Karlsson E."/>
            <person name="Kells C."/>
            <person name="Kieu A."/>
            <person name="Kisner P."/>
            <person name="Kodira C."/>
            <person name="Kulbokas E."/>
            <person name="Labutti K."/>
            <person name="Lama D."/>
            <person name="Landers T."/>
            <person name="Leger J."/>
            <person name="Levine S."/>
            <person name="Lewis D."/>
            <person name="Lewis T."/>
            <person name="Lindblad-toh K."/>
            <person name="Liu X."/>
            <person name="Lokyitsang T."/>
            <person name="Lokyitsang Y."/>
            <person name="Lucien O."/>
            <person name="Lui A."/>
            <person name="Ma L.J."/>
            <person name="Mabbitt R."/>
            <person name="Macdonald J."/>
            <person name="Maclean C."/>
            <person name="Major J."/>
            <person name="Manning J."/>
            <person name="Marabella R."/>
            <person name="Maru K."/>
            <person name="Matthews C."/>
            <person name="Mauceli E."/>
            <person name="Mccarthy M."/>
            <person name="Mcdonough S."/>
            <person name="Mcghee T."/>
            <person name="Meldrim J."/>
            <person name="Meneus L."/>
            <person name="Mesirov J."/>
            <person name="Mihalev A."/>
            <person name="Mihova T."/>
            <person name="Mikkelsen T."/>
            <person name="Mlenga V."/>
            <person name="Moru K."/>
            <person name="Mozes J."/>
            <person name="Mulrain L."/>
            <person name="Munson G."/>
            <person name="Naylor J."/>
            <person name="Newes C."/>
            <person name="Nguyen C."/>
            <person name="Nguyen N."/>
            <person name="Nguyen T."/>
            <person name="Nicol R."/>
            <person name="Nielsen C."/>
            <person name="Nizzari M."/>
            <person name="Norbu C."/>
            <person name="Norbu N."/>
            <person name="O'donnell P."/>
            <person name="Okoawo O."/>
            <person name="O'leary S."/>
            <person name="Omotosho B."/>
            <person name="O'neill K."/>
            <person name="Osman S."/>
            <person name="Parker S."/>
            <person name="Perrin D."/>
            <person name="Phunkhang P."/>
            <person name="Piqani B."/>
            <person name="Purcell S."/>
            <person name="Rachupka T."/>
            <person name="Ramasamy U."/>
            <person name="Rameau R."/>
            <person name="Ray V."/>
            <person name="Raymond C."/>
            <person name="Retta R."/>
            <person name="Richardson S."/>
            <person name="Rise C."/>
            <person name="Rodriguez J."/>
            <person name="Rogers J."/>
            <person name="Rogov P."/>
            <person name="Rutman M."/>
            <person name="Schupbach R."/>
            <person name="Seaman C."/>
            <person name="Settipalli S."/>
            <person name="Sharpe T."/>
            <person name="Sheridan J."/>
            <person name="Sherpa N."/>
            <person name="Shi J."/>
            <person name="Smirnov S."/>
            <person name="Smith C."/>
            <person name="Sougnez C."/>
            <person name="Spencer B."/>
            <person name="Stalker J."/>
            <person name="Stange-thomann N."/>
            <person name="Stavropoulos S."/>
            <person name="Stetson K."/>
            <person name="Stone C."/>
            <person name="Stone S."/>
            <person name="Stubbs M."/>
            <person name="Talamas J."/>
            <person name="Tchuinga P."/>
            <person name="Tenzing P."/>
            <person name="Tesfaye S."/>
            <person name="Theodore J."/>
            <person name="Thoulutsang Y."/>
            <person name="Topham K."/>
            <person name="Towey S."/>
            <person name="Tsamla T."/>
            <person name="Tsomo N."/>
            <person name="Vallee D."/>
            <person name="Vassiliev H."/>
            <person name="Venkataraman V."/>
            <person name="Vinson J."/>
            <person name="Vo A."/>
            <person name="Wade C."/>
            <person name="Wang S."/>
            <person name="Wangchuk T."/>
            <person name="Wangdi T."/>
            <person name="Whittaker C."/>
            <person name="Wilkinson J."/>
            <person name="Wu Y."/>
            <person name="Wyman D."/>
            <person name="Yadav S."/>
            <person name="Yang S."/>
            <person name="Yang X."/>
            <person name="Yeager S."/>
            <person name="Yee E."/>
            <person name="Young G."/>
            <person name="Zainoun J."/>
            <person name="Zembeck L."/>
            <person name="Zimmer A."/>
            <person name="Zody M."/>
            <person name="Lander E."/>
        </authorList>
    </citation>
    <scope>NUCLEOTIDE SEQUENCE [LARGE SCALE GENOMIC DNA]</scope>
</reference>
<organism evidence="2 3">
    <name type="scientific">Ciona savignyi</name>
    <name type="common">Pacific transparent sea squirt</name>
    <dbReference type="NCBI Taxonomy" id="51511"/>
    <lineage>
        <taxon>Eukaryota</taxon>
        <taxon>Metazoa</taxon>
        <taxon>Chordata</taxon>
        <taxon>Tunicata</taxon>
        <taxon>Ascidiacea</taxon>
        <taxon>Phlebobranchia</taxon>
        <taxon>Cionidae</taxon>
        <taxon>Ciona</taxon>
    </lineage>
</organism>
<feature type="compositionally biased region" description="Low complexity" evidence="1">
    <location>
        <begin position="180"/>
        <end position="193"/>
    </location>
</feature>
<dbReference type="AlphaFoldDB" id="H2YQZ3"/>
<dbReference type="GeneTree" id="ENSGT00940000171553"/>